<dbReference type="AlphaFoldDB" id="A0A0F9N7X3"/>
<sequence length="695" mass="79051">MWPHTYLRAFLLGKNLKGLMAENLTRDEIRIWQSRIERAKAFQSERHQEWKNSIKLYTGTFFGPTLSQSGDLSEVNFVYEFMKILVGSVYSRNPHIFVKPRAKKNNAFAHTMETVINYYWREKRMKQKIKSVIMDAVLQPPGWIEIGFLLFTLKNQVLRQFETDFPELKETDGKVEEEKGVLDETIKDDDVFANQVSSWKVLFPDGYHDPRTAPYMIKVQDIPLIDVLNNPGLKPIKSKLRNLPLSRQSDKRPPKLLTFKSSPPPIGGIAGGQVDLETIPIRLFHIQDRRSRRRFTLAQNFMEGDLSNLPWNFFIDGFTFYPLIFNEIPATDEKSNAYPLSDIIPMFPQLKNLSLTYSMMNRHRKRSGTLIITKKGQNLGTDLSKLAGSHDLSVIELEEINEQSLKSFTPPPLPNDLYRMYDIELANLLRISGFNQLLGAAKGIGTATESENVRAGSQIRQGEKVDQIEDFTVDVARGLAGLIWQFIQDKKRIAKIIGEEVTEEMWPSLPEDEDEARRMIQDELEFRIEAGSTRPPKDTAVEQKLFVGAIDTIEARYPGVLKKSEAVKLILKKFNEKELDSLVKGFDEEETAVAQEENKLLMEGSRQLVSPNENHKLHLQVHAQLYQTAGIEPTKEADEHLLQHNQFDQAQSPQTAERGVQTQPGRAQKGGGVGTFSDLVGAARQQRGVGSEGTK</sequence>
<evidence type="ECO:0000256" key="1">
    <source>
        <dbReference type="SAM" id="MobiDB-lite"/>
    </source>
</evidence>
<comment type="caution">
    <text evidence="2">The sequence shown here is derived from an EMBL/GenBank/DDBJ whole genome shotgun (WGS) entry which is preliminary data.</text>
</comment>
<accession>A0A0F9N7X3</accession>
<gene>
    <name evidence="2" type="ORF">LCGC14_1294850</name>
</gene>
<proteinExistence type="predicted"/>
<dbReference type="EMBL" id="LAZR01007501">
    <property type="protein sequence ID" value="KKM84870.1"/>
    <property type="molecule type" value="Genomic_DNA"/>
</dbReference>
<reference evidence="2" key="1">
    <citation type="journal article" date="2015" name="Nature">
        <title>Complex archaea that bridge the gap between prokaryotes and eukaryotes.</title>
        <authorList>
            <person name="Spang A."/>
            <person name="Saw J.H."/>
            <person name="Jorgensen S.L."/>
            <person name="Zaremba-Niedzwiedzka K."/>
            <person name="Martijn J."/>
            <person name="Lind A.E."/>
            <person name="van Eijk R."/>
            <person name="Schleper C."/>
            <person name="Guy L."/>
            <person name="Ettema T.J."/>
        </authorList>
    </citation>
    <scope>NUCLEOTIDE SEQUENCE</scope>
</reference>
<organism evidence="2">
    <name type="scientific">marine sediment metagenome</name>
    <dbReference type="NCBI Taxonomy" id="412755"/>
    <lineage>
        <taxon>unclassified sequences</taxon>
        <taxon>metagenomes</taxon>
        <taxon>ecological metagenomes</taxon>
    </lineage>
</organism>
<protein>
    <submittedName>
        <fullName evidence="2">Uncharacterized protein</fullName>
    </submittedName>
</protein>
<evidence type="ECO:0000313" key="2">
    <source>
        <dbReference type="EMBL" id="KKM84870.1"/>
    </source>
</evidence>
<feature type="compositionally biased region" description="Polar residues" evidence="1">
    <location>
        <begin position="647"/>
        <end position="665"/>
    </location>
</feature>
<name>A0A0F9N7X3_9ZZZZ</name>
<feature type="region of interest" description="Disordered" evidence="1">
    <location>
        <begin position="647"/>
        <end position="695"/>
    </location>
</feature>